<keyword evidence="7" id="KW-0624">Polysaccharide degradation</keyword>
<evidence type="ECO:0000256" key="3">
    <source>
        <dbReference type="ARBA" id="ARBA00022801"/>
    </source>
</evidence>
<protein>
    <recommendedName>
        <fullName evidence="2">cellulase</fullName>
        <ecNumber evidence="2">3.2.1.4</ecNumber>
    </recommendedName>
</protein>
<accession>A0A415GA28</accession>
<evidence type="ECO:0000313" key="12">
    <source>
        <dbReference type="EMBL" id="RHK41202.1"/>
    </source>
</evidence>
<evidence type="ECO:0000256" key="6">
    <source>
        <dbReference type="ARBA" id="ARBA00023295"/>
    </source>
</evidence>
<keyword evidence="4" id="KW-0136">Cellulose degradation</keyword>
<evidence type="ECO:0000256" key="9">
    <source>
        <dbReference type="SAM" id="MobiDB-lite"/>
    </source>
</evidence>
<comment type="similarity">
    <text evidence="8">Belongs to the glycosyl hydrolase 5 (cellulase A) family.</text>
</comment>
<dbReference type="PROSITE" id="PS00659">
    <property type="entry name" value="GLYCOSYL_HYDROL_F5"/>
    <property type="match status" value="1"/>
</dbReference>
<evidence type="ECO:0000259" key="11">
    <source>
        <dbReference type="Pfam" id="PF00150"/>
    </source>
</evidence>
<dbReference type="PANTHER" id="PTHR34142:SF1">
    <property type="entry name" value="GLYCOSIDE HYDROLASE FAMILY 5 DOMAIN-CONTAINING PROTEIN"/>
    <property type="match status" value="1"/>
</dbReference>
<dbReference type="Pfam" id="PF00150">
    <property type="entry name" value="Cellulase"/>
    <property type="match status" value="1"/>
</dbReference>
<feature type="domain" description="Glycoside hydrolase family 5" evidence="11">
    <location>
        <begin position="82"/>
        <end position="329"/>
    </location>
</feature>
<evidence type="ECO:0000313" key="13">
    <source>
        <dbReference type="Proteomes" id="UP000283497"/>
    </source>
</evidence>
<dbReference type="AlphaFoldDB" id="A0A415GA28"/>
<comment type="caution">
    <text evidence="12">The sequence shown here is derived from an EMBL/GenBank/DDBJ whole genome shotgun (WGS) entry which is preliminary data.</text>
</comment>
<sequence>MKSGNKKGILLLVFISIILCVACLIEYALLSSSREQNRKLRSGQVQAENSRKATAAKKKQELAGDGVKAHGKLSVKGIDLTDKNGDKVQLRGMSSHGLLWYPEYTNYASIYETKKHGANMFRIAMYSDDGNGNGGYIQNPELSWKLMQAAIENTLAADMYAVVDWHVLREQNPLHNVEKAKEFFSKVSALYGDEAGVIYEICNEPNGDTTWEDIVEYASQVIPVIRENASDAVILVGTPDYSYSITKVKKDALPYSNLMYSYHFYAGQYDSAYKNMIEDCQKDGIPIFVSEWGINTEQGGQDALKQGTEFADYLNQNGISFAAWSLCNKDEVFSSLKPECNKYASWKEEDFTEVGKILFSALKGR</sequence>
<organism evidence="12 13">
    <name type="scientific">Anaerobutyricum hallii</name>
    <dbReference type="NCBI Taxonomy" id="39488"/>
    <lineage>
        <taxon>Bacteria</taxon>
        <taxon>Bacillati</taxon>
        <taxon>Bacillota</taxon>
        <taxon>Clostridia</taxon>
        <taxon>Lachnospirales</taxon>
        <taxon>Lachnospiraceae</taxon>
        <taxon>Anaerobutyricum</taxon>
    </lineage>
</organism>
<dbReference type="RefSeq" id="WP_118314028.1">
    <property type="nucleotide sequence ID" value="NZ_QRNJ01000006.1"/>
</dbReference>
<evidence type="ECO:0000256" key="2">
    <source>
        <dbReference type="ARBA" id="ARBA00012601"/>
    </source>
</evidence>
<evidence type="ECO:0000256" key="1">
    <source>
        <dbReference type="ARBA" id="ARBA00000966"/>
    </source>
</evidence>
<dbReference type="EMBL" id="QRNJ01000006">
    <property type="protein sequence ID" value="RHK41202.1"/>
    <property type="molecule type" value="Genomic_DNA"/>
</dbReference>
<evidence type="ECO:0000256" key="5">
    <source>
        <dbReference type="ARBA" id="ARBA00023277"/>
    </source>
</evidence>
<dbReference type="InterPro" id="IPR017853">
    <property type="entry name" value="GH"/>
</dbReference>
<keyword evidence="10" id="KW-0472">Membrane</keyword>
<dbReference type="GO" id="GO:0030245">
    <property type="term" value="P:cellulose catabolic process"/>
    <property type="evidence" value="ECO:0007669"/>
    <property type="project" value="UniProtKB-KW"/>
</dbReference>
<reference evidence="12 13" key="1">
    <citation type="submission" date="2018-08" db="EMBL/GenBank/DDBJ databases">
        <title>A genome reference for cultivated species of the human gut microbiota.</title>
        <authorList>
            <person name="Zou Y."/>
            <person name="Xue W."/>
            <person name="Luo G."/>
        </authorList>
    </citation>
    <scope>NUCLEOTIDE SEQUENCE [LARGE SCALE GENOMIC DNA]</scope>
    <source>
        <strain evidence="12 13">AF45-14BH</strain>
    </source>
</reference>
<dbReference type="PANTHER" id="PTHR34142">
    <property type="entry name" value="ENDO-BETA-1,4-GLUCANASE A"/>
    <property type="match status" value="1"/>
</dbReference>
<evidence type="ECO:0000256" key="7">
    <source>
        <dbReference type="ARBA" id="ARBA00023326"/>
    </source>
</evidence>
<keyword evidence="10" id="KW-0812">Transmembrane</keyword>
<proteinExistence type="inferred from homology"/>
<feature type="transmembrane region" description="Helical" evidence="10">
    <location>
        <begin position="9"/>
        <end position="30"/>
    </location>
</feature>
<keyword evidence="3 8" id="KW-0378">Hydrolase</keyword>
<keyword evidence="10" id="KW-1133">Transmembrane helix</keyword>
<comment type="catalytic activity">
    <reaction evidence="1">
        <text>Endohydrolysis of (1-&gt;4)-beta-D-glucosidic linkages in cellulose, lichenin and cereal beta-D-glucans.</text>
        <dbReference type="EC" id="3.2.1.4"/>
    </reaction>
</comment>
<keyword evidence="6 8" id="KW-0326">Glycosidase</keyword>
<evidence type="ECO:0000256" key="10">
    <source>
        <dbReference type="SAM" id="Phobius"/>
    </source>
</evidence>
<dbReference type="SUPFAM" id="SSF51445">
    <property type="entry name" value="(Trans)glycosidases"/>
    <property type="match status" value="1"/>
</dbReference>
<dbReference type="InterPro" id="IPR018087">
    <property type="entry name" value="Glyco_hydro_5_CS"/>
</dbReference>
<keyword evidence="5" id="KW-0119">Carbohydrate metabolism</keyword>
<feature type="region of interest" description="Disordered" evidence="9">
    <location>
        <begin position="41"/>
        <end position="65"/>
    </location>
</feature>
<dbReference type="GO" id="GO:0008810">
    <property type="term" value="F:cellulase activity"/>
    <property type="evidence" value="ECO:0007669"/>
    <property type="project" value="UniProtKB-EC"/>
</dbReference>
<gene>
    <name evidence="12" type="ORF">DW068_02630</name>
</gene>
<name>A0A415GA28_9FIRM</name>
<dbReference type="EC" id="3.2.1.4" evidence="2"/>
<dbReference type="InterPro" id="IPR001547">
    <property type="entry name" value="Glyco_hydro_5"/>
</dbReference>
<dbReference type="Gene3D" id="3.20.20.80">
    <property type="entry name" value="Glycosidases"/>
    <property type="match status" value="1"/>
</dbReference>
<evidence type="ECO:0000256" key="4">
    <source>
        <dbReference type="ARBA" id="ARBA00023001"/>
    </source>
</evidence>
<evidence type="ECO:0000256" key="8">
    <source>
        <dbReference type="RuleBase" id="RU361153"/>
    </source>
</evidence>
<dbReference type="Proteomes" id="UP000283497">
    <property type="component" value="Unassembled WGS sequence"/>
</dbReference>